<dbReference type="Proteomes" id="UP001301769">
    <property type="component" value="Unassembled WGS sequence"/>
</dbReference>
<dbReference type="SMART" id="SM01152">
    <property type="entry name" value="DUF167"/>
    <property type="match status" value="1"/>
</dbReference>
<dbReference type="InterPro" id="IPR003746">
    <property type="entry name" value="DUF167"/>
</dbReference>
<dbReference type="NCBIfam" id="TIGR00251">
    <property type="entry name" value="DUF167 family protein"/>
    <property type="match status" value="1"/>
</dbReference>
<dbReference type="PANTHER" id="PTHR13420:SF7">
    <property type="entry name" value="UPF0235 PROTEIN C15ORF40"/>
    <property type="match status" value="1"/>
</dbReference>
<dbReference type="InterPro" id="IPR036591">
    <property type="entry name" value="YggU-like_sf"/>
</dbReference>
<dbReference type="Pfam" id="PF02594">
    <property type="entry name" value="DUF167"/>
    <property type="match status" value="1"/>
</dbReference>
<dbReference type="HAMAP" id="MF_00634">
    <property type="entry name" value="UPF0235"/>
    <property type="match status" value="1"/>
</dbReference>
<organism evidence="2 3">
    <name type="scientific">Rhypophila decipiens</name>
    <dbReference type="NCBI Taxonomy" id="261697"/>
    <lineage>
        <taxon>Eukaryota</taxon>
        <taxon>Fungi</taxon>
        <taxon>Dikarya</taxon>
        <taxon>Ascomycota</taxon>
        <taxon>Pezizomycotina</taxon>
        <taxon>Sordariomycetes</taxon>
        <taxon>Sordariomycetidae</taxon>
        <taxon>Sordariales</taxon>
        <taxon>Naviculisporaceae</taxon>
        <taxon>Rhypophila</taxon>
    </lineage>
</organism>
<comment type="similarity">
    <text evidence="1">Belongs to the UPF0235 family.</text>
</comment>
<dbReference type="GO" id="GO:0005737">
    <property type="term" value="C:cytoplasm"/>
    <property type="evidence" value="ECO:0007669"/>
    <property type="project" value="TreeGrafter"/>
</dbReference>
<gene>
    <name evidence="2" type="ORF">QBC37DRAFT_333778</name>
</gene>
<evidence type="ECO:0000313" key="3">
    <source>
        <dbReference type="Proteomes" id="UP001301769"/>
    </source>
</evidence>
<dbReference type="AlphaFoldDB" id="A0AAN6YHA5"/>
<comment type="caution">
    <text evidence="2">The sequence shown here is derived from an EMBL/GenBank/DDBJ whole genome shotgun (WGS) entry which is preliminary data.</text>
</comment>
<proteinExistence type="inferred from homology"/>
<dbReference type="SUPFAM" id="SSF69786">
    <property type="entry name" value="YggU-like"/>
    <property type="match status" value="1"/>
</dbReference>
<evidence type="ECO:0000256" key="1">
    <source>
        <dbReference type="ARBA" id="ARBA00010364"/>
    </source>
</evidence>
<accession>A0AAN6YHA5</accession>
<reference evidence="2" key="2">
    <citation type="submission" date="2023-05" db="EMBL/GenBank/DDBJ databases">
        <authorList>
            <consortium name="Lawrence Berkeley National Laboratory"/>
            <person name="Steindorff A."/>
            <person name="Hensen N."/>
            <person name="Bonometti L."/>
            <person name="Westerberg I."/>
            <person name="Brannstrom I.O."/>
            <person name="Guillou S."/>
            <person name="Cros-Aarteil S."/>
            <person name="Calhoun S."/>
            <person name="Haridas S."/>
            <person name="Kuo A."/>
            <person name="Mondo S."/>
            <person name="Pangilinan J."/>
            <person name="Riley R."/>
            <person name="Labutti K."/>
            <person name="Andreopoulos B."/>
            <person name="Lipzen A."/>
            <person name="Chen C."/>
            <person name="Yanf M."/>
            <person name="Daum C."/>
            <person name="Ng V."/>
            <person name="Clum A."/>
            <person name="Ohm R."/>
            <person name="Martin F."/>
            <person name="Silar P."/>
            <person name="Natvig D."/>
            <person name="Lalanne C."/>
            <person name="Gautier V."/>
            <person name="Ament-Velasquez S.L."/>
            <person name="Kruys A."/>
            <person name="Hutchinson M.I."/>
            <person name="Powell A.J."/>
            <person name="Barry K."/>
            <person name="Miller A.N."/>
            <person name="Grigoriev I.V."/>
            <person name="Debuchy R."/>
            <person name="Gladieux P."/>
            <person name="Thoren M.H."/>
            <person name="Johannesson H."/>
        </authorList>
    </citation>
    <scope>NUCLEOTIDE SEQUENCE</scope>
    <source>
        <strain evidence="2">PSN293</strain>
    </source>
</reference>
<reference evidence="2" key="1">
    <citation type="journal article" date="2023" name="Mol. Phylogenet. Evol.">
        <title>Genome-scale phylogeny and comparative genomics of the fungal order Sordariales.</title>
        <authorList>
            <person name="Hensen N."/>
            <person name="Bonometti L."/>
            <person name="Westerberg I."/>
            <person name="Brannstrom I.O."/>
            <person name="Guillou S."/>
            <person name="Cros-Aarteil S."/>
            <person name="Calhoun S."/>
            <person name="Haridas S."/>
            <person name="Kuo A."/>
            <person name="Mondo S."/>
            <person name="Pangilinan J."/>
            <person name="Riley R."/>
            <person name="LaButti K."/>
            <person name="Andreopoulos B."/>
            <person name="Lipzen A."/>
            <person name="Chen C."/>
            <person name="Yan M."/>
            <person name="Daum C."/>
            <person name="Ng V."/>
            <person name="Clum A."/>
            <person name="Steindorff A."/>
            <person name="Ohm R.A."/>
            <person name="Martin F."/>
            <person name="Silar P."/>
            <person name="Natvig D.O."/>
            <person name="Lalanne C."/>
            <person name="Gautier V."/>
            <person name="Ament-Velasquez S.L."/>
            <person name="Kruys A."/>
            <person name="Hutchinson M.I."/>
            <person name="Powell A.J."/>
            <person name="Barry K."/>
            <person name="Miller A.N."/>
            <person name="Grigoriev I.V."/>
            <person name="Debuchy R."/>
            <person name="Gladieux P."/>
            <person name="Hiltunen Thoren M."/>
            <person name="Johannesson H."/>
        </authorList>
    </citation>
    <scope>NUCLEOTIDE SEQUENCE</scope>
    <source>
        <strain evidence="2">PSN293</strain>
    </source>
</reference>
<evidence type="ECO:0000313" key="2">
    <source>
        <dbReference type="EMBL" id="KAK4218473.1"/>
    </source>
</evidence>
<dbReference type="Gene3D" id="3.30.1200.10">
    <property type="entry name" value="YggU-like"/>
    <property type="match status" value="1"/>
</dbReference>
<dbReference type="EMBL" id="MU858053">
    <property type="protein sequence ID" value="KAK4218473.1"/>
    <property type="molecule type" value="Genomic_DNA"/>
</dbReference>
<name>A0AAN6YHA5_9PEZI</name>
<dbReference type="PANTHER" id="PTHR13420">
    <property type="entry name" value="UPF0235 PROTEIN C15ORF40"/>
    <property type="match status" value="1"/>
</dbReference>
<keyword evidence="3" id="KW-1185">Reference proteome</keyword>
<protein>
    <submittedName>
        <fullName evidence="2">Uncharacterized protein</fullName>
    </submittedName>
</protein>
<sequence length="119" mass="12734">MASTPRKAVWFAAAAKKSLGGTLYIRCIVKPGASKAREGVTSVDDEAVEVCVSARAQEGEANKAVVKLFSEVLNVPKSDLQITQGLKSRNKTIALAVNVSEEECLHRVQASLKEATSEF</sequence>